<keyword evidence="1" id="KW-1133">Transmembrane helix</keyword>
<dbReference type="EMBL" id="BOVK01000072">
    <property type="protein sequence ID" value="GIQ71172.1"/>
    <property type="molecule type" value="Genomic_DNA"/>
</dbReference>
<organism evidence="2 3">
    <name type="scientific">Xylanibacillus composti</name>
    <dbReference type="NCBI Taxonomy" id="1572762"/>
    <lineage>
        <taxon>Bacteria</taxon>
        <taxon>Bacillati</taxon>
        <taxon>Bacillota</taxon>
        <taxon>Bacilli</taxon>
        <taxon>Bacillales</taxon>
        <taxon>Paenibacillaceae</taxon>
        <taxon>Xylanibacillus</taxon>
    </lineage>
</organism>
<comment type="caution">
    <text evidence="2">The sequence shown here is derived from an EMBL/GenBank/DDBJ whole genome shotgun (WGS) entry which is preliminary data.</text>
</comment>
<proteinExistence type="predicted"/>
<feature type="transmembrane region" description="Helical" evidence="1">
    <location>
        <begin position="82"/>
        <end position="109"/>
    </location>
</feature>
<feature type="transmembrane region" description="Helical" evidence="1">
    <location>
        <begin position="192"/>
        <end position="211"/>
    </location>
</feature>
<reference evidence="2" key="1">
    <citation type="submission" date="2021-04" db="EMBL/GenBank/DDBJ databases">
        <title>Draft genome sequence of Xylanibacillus composti strain K13.</title>
        <authorList>
            <person name="Uke A."/>
            <person name="Chhe C."/>
            <person name="Baramee S."/>
            <person name="Kosugi A."/>
        </authorList>
    </citation>
    <scope>NUCLEOTIDE SEQUENCE</scope>
    <source>
        <strain evidence="2">K13</strain>
    </source>
</reference>
<keyword evidence="1" id="KW-0472">Membrane</keyword>
<evidence type="ECO:0000313" key="3">
    <source>
        <dbReference type="Proteomes" id="UP000677918"/>
    </source>
</evidence>
<evidence type="ECO:0000256" key="1">
    <source>
        <dbReference type="SAM" id="Phobius"/>
    </source>
</evidence>
<accession>A0A8J4H7F6</accession>
<sequence length="235" mass="26533">MVFYLYFTLMVGLEYAAAMILMFSVFKFNHRGQYMKISSICVLMSQISYALCVLGWLEVIPVAAVIVWTLCMWLLFRLRLAHALIVTVCTYLAFALIQGSLILTHMLLIERGVLSGPIMDLISLSSASLALWASYYVRIRNWGFTFVPEGGDLAAPGRDHNNMRFLLVLVMAMTGFVIAYAFTILYENIESFLAAVLLLLPTIGMLLYLLWVKEVQKYAGKLPVIVPKHELRSGE</sequence>
<evidence type="ECO:0000313" key="2">
    <source>
        <dbReference type="EMBL" id="GIQ71172.1"/>
    </source>
</evidence>
<name>A0A8J4H7F6_9BACL</name>
<feature type="transmembrane region" description="Helical" evidence="1">
    <location>
        <begin position="165"/>
        <end position="186"/>
    </location>
</feature>
<dbReference type="Proteomes" id="UP000677918">
    <property type="component" value="Unassembled WGS sequence"/>
</dbReference>
<feature type="transmembrane region" description="Helical" evidence="1">
    <location>
        <begin position="47"/>
        <end position="76"/>
    </location>
</feature>
<gene>
    <name evidence="2" type="ORF">XYCOK13_39960</name>
</gene>
<protein>
    <submittedName>
        <fullName evidence="2">Uncharacterized protein</fullName>
    </submittedName>
</protein>
<feature type="transmembrane region" description="Helical" evidence="1">
    <location>
        <begin position="6"/>
        <end position="26"/>
    </location>
</feature>
<dbReference type="AlphaFoldDB" id="A0A8J4H7F6"/>
<keyword evidence="1" id="KW-0812">Transmembrane</keyword>
<keyword evidence="3" id="KW-1185">Reference proteome</keyword>
<dbReference type="RefSeq" id="WP_213413970.1">
    <property type="nucleotide sequence ID" value="NZ_BOVK01000072.1"/>
</dbReference>